<keyword evidence="6" id="KW-0411">Iron-sulfur</keyword>
<name>A0A543IPI2_9ACTN</name>
<evidence type="ECO:0000256" key="6">
    <source>
        <dbReference type="ARBA" id="ARBA00023014"/>
    </source>
</evidence>
<dbReference type="InterPro" id="IPR014349">
    <property type="entry name" value="Rieske_Fe-S_prot"/>
</dbReference>
<evidence type="ECO:0000259" key="10">
    <source>
        <dbReference type="PROSITE" id="PS51296"/>
    </source>
</evidence>
<evidence type="ECO:0000256" key="9">
    <source>
        <dbReference type="ARBA" id="ARBA00034078"/>
    </source>
</evidence>
<evidence type="ECO:0000256" key="5">
    <source>
        <dbReference type="ARBA" id="ARBA00023004"/>
    </source>
</evidence>
<evidence type="ECO:0000256" key="3">
    <source>
        <dbReference type="ARBA" id="ARBA00022714"/>
    </source>
</evidence>
<dbReference type="PROSITE" id="PS51296">
    <property type="entry name" value="RIESKE"/>
    <property type="match status" value="1"/>
</dbReference>
<dbReference type="Pfam" id="PF00355">
    <property type="entry name" value="Rieske"/>
    <property type="match status" value="1"/>
</dbReference>
<dbReference type="InterPro" id="IPR017941">
    <property type="entry name" value="Rieske_2Fe-2S"/>
</dbReference>
<comment type="function">
    <text evidence="1">Iron-sulfur subunit of the cytochrome bc1 complex, an essential component of the respiratory electron transport chain required for ATP synthesis. The bc1 complex catalyzes the oxidation of menaquinol and the reduction of cytochrome c in the respiratory chain. The bc1 complex operates through a Q-cycle mechanism that couples electron transfer to generation of the proton gradient that drives ATP synthesis.</text>
</comment>
<evidence type="ECO:0000313" key="12">
    <source>
        <dbReference type="Proteomes" id="UP000319213"/>
    </source>
</evidence>
<dbReference type="InterPro" id="IPR006311">
    <property type="entry name" value="TAT_signal"/>
</dbReference>
<organism evidence="11 12">
    <name type="scientific">Thermopolyspora flexuosa</name>
    <dbReference type="NCBI Taxonomy" id="103836"/>
    <lineage>
        <taxon>Bacteria</taxon>
        <taxon>Bacillati</taxon>
        <taxon>Actinomycetota</taxon>
        <taxon>Actinomycetes</taxon>
        <taxon>Streptosporangiales</taxon>
        <taxon>Streptosporangiaceae</taxon>
        <taxon>Thermopolyspora</taxon>
    </lineage>
</organism>
<evidence type="ECO:0000256" key="8">
    <source>
        <dbReference type="ARBA" id="ARBA00029586"/>
    </source>
</evidence>
<gene>
    <name evidence="11" type="ORF">FHX40_4623</name>
</gene>
<dbReference type="GO" id="GO:0004497">
    <property type="term" value="F:monooxygenase activity"/>
    <property type="evidence" value="ECO:0007669"/>
    <property type="project" value="UniProtKB-ARBA"/>
</dbReference>
<evidence type="ECO:0000313" key="11">
    <source>
        <dbReference type="EMBL" id="TQM72482.1"/>
    </source>
</evidence>
<keyword evidence="7" id="KW-1015">Disulfide bond</keyword>
<dbReference type="PRINTS" id="PR00162">
    <property type="entry name" value="RIESKE"/>
</dbReference>
<dbReference type="PANTHER" id="PTHR10134">
    <property type="entry name" value="CYTOCHROME B-C1 COMPLEX SUBUNIT RIESKE, MITOCHONDRIAL"/>
    <property type="match status" value="1"/>
</dbReference>
<dbReference type="SUPFAM" id="SSF50022">
    <property type="entry name" value="ISP domain"/>
    <property type="match status" value="1"/>
</dbReference>
<feature type="domain" description="Rieske" evidence="10">
    <location>
        <begin position="49"/>
        <end position="140"/>
    </location>
</feature>
<keyword evidence="12" id="KW-1185">Reference proteome</keyword>
<dbReference type="RefSeq" id="WP_142262036.1">
    <property type="nucleotide sequence ID" value="NZ_BMPV01000002.1"/>
</dbReference>
<dbReference type="OrthoDB" id="25106at2"/>
<comment type="cofactor">
    <cofactor evidence="9">
        <name>[2Fe-2S] cluster</name>
        <dbReference type="ChEBI" id="CHEBI:190135"/>
    </cofactor>
</comment>
<evidence type="ECO:0000256" key="2">
    <source>
        <dbReference type="ARBA" id="ARBA00015816"/>
    </source>
</evidence>
<dbReference type="CDD" id="cd03467">
    <property type="entry name" value="Rieske"/>
    <property type="match status" value="1"/>
</dbReference>
<dbReference type="EMBL" id="VFPQ01000002">
    <property type="protein sequence ID" value="TQM72482.1"/>
    <property type="molecule type" value="Genomic_DNA"/>
</dbReference>
<protein>
    <recommendedName>
        <fullName evidence="2">Cytochrome bc1 complex Rieske iron-sulfur subunit</fullName>
    </recommendedName>
    <alternativeName>
        <fullName evidence="8">Cytochrome bc1 reductase complex subunit QcrA</fullName>
    </alternativeName>
</protein>
<dbReference type="GO" id="GO:0016020">
    <property type="term" value="C:membrane"/>
    <property type="evidence" value="ECO:0007669"/>
    <property type="project" value="InterPro"/>
</dbReference>
<dbReference type="GO" id="GO:0051537">
    <property type="term" value="F:2 iron, 2 sulfur cluster binding"/>
    <property type="evidence" value="ECO:0007669"/>
    <property type="project" value="UniProtKB-KW"/>
</dbReference>
<keyword evidence="5" id="KW-0408">Iron</keyword>
<proteinExistence type="predicted"/>
<dbReference type="AlphaFoldDB" id="A0A543IPI2"/>
<evidence type="ECO:0000256" key="7">
    <source>
        <dbReference type="ARBA" id="ARBA00023157"/>
    </source>
</evidence>
<dbReference type="Gene3D" id="2.102.10.10">
    <property type="entry name" value="Rieske [2Fe-2S] iron-sulphur domain"/>
    <property type="match status" value="1"/>
</dbReference>
<dbReference type="Proteomes" id="UP000319213">
    <property type="component" value="Unassembled WGS sequence"/>
</dbReference>
<accession>A0A543IPI2</accession>
<dbReference type="InterPro" id="IPR005805">
    <property type="entry name" value="Rieske_Fe-S_prot_C"/>
</dbReference>
<dbReference type="GO" id="GO:0016705">
    <property type="term" value="F:oxidoreductase activity, acting on paired donors, with incorporation or reduction of molecular oxygen"/>
    <property type="evidence" value="ECO:0007669"/>
    <property type="project" value="UniProtKB-ARBA"/>
</dbReference>
<dbReference type="PROSITE" id="PS51318">
    <property type="entry name" value="TAT"/>
    <property type="match status" value="1"/>
</dbReference>
<dbReference type="GO" id="GO:0046872">
    <property type="term" value="F:metal ion binding"/>
    <property type="evidence" value="ECO:0007669"/>
    <property type="project" value="UniProtKB-KW"/>
</dbReference>
<sequence>MSERTRRAVFTGTALAGAAAFLAQVIARVRPADAATSPERPVGRHAPGPVIARVRDIPVGGGKVIRGRYVVTRPRKRVFRVFDAACTHQGCPVADVRDGTIICPCHGSRFAITDGSVVAGPARRPLARMRFEIARGRIHLR</sequence>
<evidence type="ECO:0000256" key="4">
    <source>
        <dbReference type="ARBA" id="ARBA00022723"/>
    </source>
</evidence>
<keyword evidence="3" id="KW-0001">2Fe-2S</keyword>
<comment type="caution">
    <text evidence="11">The sequence shown here is derived from an EMBL/GenBank/DDBJ whole genome shotgun (WGS) entry which is preliminary data.</text>
</comment>
<dbReference type="InterPro" id="IPR036922">
    <property type="entry name" value="Rieske_2Fe-2S_sf"/>
</dbReference>
<reference evidence="11 12" key="1">
    <citation type="submission" date="2019-06" db="EMBL/GenBank/DDBJ databases">
        <title>Sequencing the genomes of 1000 actinobacteria strains.</title>
        <authorList>
            <person name="Klenk H.-P."/>
        </authorList>
    </citation>
    <scope>NUCLEOTIDE SEQUENCE [LARGE SCALE GENOMIC DNA]</scope>
    <source>
        <strain evidence="11 12">DSM 43186</strain>
    </source>
</reference>
<keyword evidence="4" id="KW-0479">Metal-binding</keyword>
<evidence type="ECO:0000256" key="1">
    <source>
        <dbReference type="ARBA" id="ARBA00002494"/>
    </source>
</evidence>